<evidence type="ECO:0000256" key="4">
    <source>
        <dbReference type="SAM" id="SignalP"/>
    </source>
</evidence>
<name>A0A1I6S4B2_9RHOB</name>
<keyword evidence="7" id="KW-1185">Reference proteome</keyword>
<keyword evidence="2 4" id="KW-0732">Signal</keyword>
<feature type="domain" description="Leucine-binding protein" evidence="5">
    <location>
        <begin position="50"/>
        <end position="377"/>
    </location>
</feature>
<feature type="chain" id="PRO_5011539112" evidence="4">
    <location>
        <begin position="26"/>
        <end position="396"/>
    </location>
</feature>
<evidence type="ECO:0000256" key="3">
    <source>
        <dbReference type="ARBA" id="ARBA00022970"/>
    </source>
</evidence>
<dbReference type="InterPro" id="IPR028082">
    <property type="entry name" value="Peripla_BP_I"/>
</dbReference>
<proteinExistence type="inferred from homology"/>
<dbReference type="AlphaFoldDB" id="A0A1I6S4B2"/>
<dbReference type="InterPro" id="IPR051010">
    <property type="entry name" value="BCAA_transport"/>
</dbReference>
<dbReference type="Proteomes" id="UP000199392">
    <property type="component" value="Unassembled WGS sequence"/>
</dbReference>
<comment type="similarity">
    <text evidence="1">Belongs to the leucine-binding protein family.</text>
</comment>
<reference evidence="7" key="1">
    <citation type="submission" date="2016-10" db="EMBL/GenBank/DDBJ databases">
        <authorList>
            <person name="Varghese N."/>
            <person name="Submissions S."/>
        </authorList>
    </citation>
    <scope>NUCLEOTIDE SEQUENCE [LARGE SCALE GENOMIC DNA]</scope>
    <source>
        <strain evidence="7">DSM 26894</strain>
    </source>
</reference>
<keyword evidence="3" id="KW-0029">Amino-acid transport</keyword>
<sequence>MFALFARARKALRPAAVLATGALLAACDVSSMTDLGSASSGGPSIDPGQTVRVALLVPQSDPSAAAVARDLENAARLAIADLGNAQIDLAVYDTAGQPAQAAAQAQRAVDEGARIILGPLRGEAAVEASKMVADEGVNVLAFSNNASIAGGNLFILGPTFTNTADRLMGFGTRRGVNSVAVLYSQDVPGEFGRTAINQAAARNGVSVVAEQPYPLSVEGVTTTAQSMSSIIGSSGAQSVFITSDATNAAMPLLLQLMPESGVDPAVTQYIGLTRWDVAPQLFSYPGAQGAWFTMPDQAMQRNFNARYRGAYGAEPHPLAGLAFDGVAAVGALVAQGRSDALTGRALTQAAGFQGTGGVFRLKSDGTNERGLAVATIQNSQVTILDPAPSSFSGAGY</sequence>
<dbReference type="RefSeq" id="WP_092423489.1">
    <property type="nucleotide sequence ID" value="NZ_FNCL01000004.1"/>
</dbReference>
<dbReference type="GO" id="GO:0006865">
    <property type="term" value="P:amino acid transport"/>
    <property type="evidence" value="ECO:0007669"/>
    <property type="project" value="UniProtKB-KW"/>
</dbReference>
<dbReference type="EMBL" id="FOZW01000004">
    <property type="protein sequence ID" value="SFS71723.1"/>
    <property type="molecule type" value="Genomic_DNA"/>
</dbReference>
<dbReference type="PANTHER" id="PTHR30483">
    <property type="entry name" value="LEUCINE-SPECIFIC-BINDING PROTEIN"/>
    <property type="match status" value="1"/>
</dbReference>
<dbReference type="InterPro" id="IPR028081">
    <property type="entry name" value="Leu-bd"/>
</dbReference>
<feature type="signal peptide" evidence="4">
    <location>
        <begin position="1"/>
        <end position="25"/>
    </location>
</feature>
<protein>
    <submittedName>
        <fullName evidence="6">Amino acid/amide ABC transporter substrate-binding protein, HAAT family (TC 3.A.1.4.-)</fullName>
    </submittedName>
</protein>
<dbReference type="CDD" id="cd06339">
    <property type="entry name" value="PBP1_YraM_LppC_lipoprotein-like"/>
    <property type="match status" value="1"/>
</dbReference>
<dbReference type="SUPFAM" id="SSF53822">
    <property type="entry name" value="Periplasmic binding protein-like I"/>
    <property type="match status" value="1"/>
</dbReference>
<dbReference type="PANTHER" id="PTHR30483:SF6">
    <property type="entry name" value="PERIPLASMIC BINDING PROTEIN OF ABC TRANSPORTER FOR NATURAL AMINO ACIDS"/>
    <property type="match status" value="1"/>
</dbReference>
<gene>
    <name evidence="6" type="ORF">SAMN04488050_104110</name>
</gene>
<evidence type="ECO:0000259" key="5">
    <source>
        <dbReference type="Pfam" id="PF13458"/>
    </source>
</evidence>
<dbReference type="OrthoDB" id="7210494at2"/>
<evidence type="ECO:0000256" key="1">
    <source>
        <dbReference type="ARBA" id="ARBA00010062"/>
    </source>
</evidence>
<evidence type="ECO:0000313" key="6">
    <source>
        <dbReference type="EMBL" id="SFS71723.1"/>
    </source>
</evidence>
<dbReference type="Pfam" id="PF13458">
    <property type="entry name" value="Peripla_BP_6"/>
    <property type="match status" value="1"/>
</dbReference>
<keyword evidence="3" id="KW-0813">Transport</keyword>
<dbReference type="Gene3D" id="3.40.50.2300">
    <property type="match status" value="2"/>
</dbReference>
<evidence type="ECO:0000313" key="7">
    <source>
        <dbReference type="Proteomes" id="UP000199392"/>
    </source>
</evidence>
<organism evidence="6 7">
    <name type="scientific">Alloyangia pacifica</name>
    <dbReference type="NCBI Taxonomy" id="311180"/>
    <lineage>
        <taxon>Bacteria</taxon>
        <taxon>Pseudomonadati</taxon>
        <taxon>Pseudomonadota</taxon>
        <taxon>Alphaproteobacteria</taxon>
        <taxon>Rhodobacterales</taxon>
        <taxon>Roseobacteraceae</taxon>
        <taxon>Alloyangia</taxon>
    </lineage>
</organism>
<dbReference type="PROSITE" id="PS51257">
    <property type="entry name" value="PROKAR_LIPOPROTEIN"/>
    <property type="match status" value="1"/>
</dbReference>
<dbReference type="STRING" id="311180.SAMN04488050_104110"/>
<evidence type="ECO:0000256" key="2">
    <source>
        <dbReference type="ARBA" id="ARBA00022729"/>
    </source>
</evidence>
<accession>A0A1I6S4B2</accession>